<feature type="region of interest" description="Disordered" evidence="1">
    <location>
        <begin position="49"/>
        <end position="86"/>
    </location>
</feature>
<feature type="domain" description="LytR/CpsA/Psr regulator C-terminal" evidence="2">
    <location>
        <begin position="99"/>
        <end position="185"/>
    </location>
</feature>
<evidence type="ECO:0000259" key="2">
    <source>
        <dbReference type="Pfam" id="PF13399"/>
    </source>
</evidence>
<name>A0A346Y2P2_9ACTN</name>
<dbReference type="AlphaFoldDB" id="A0A346Y2P2"/>
<dbReference type="Pfam" id="PF13399">
    <property type="entry name" value="LytR_C"/>
    <property type="match status" value="1"/>
</dbReference>
<dbReference type="EMBL" id="CP031165">
    <property type="protein sequence ID" value="AXV08739.1"/>
    <property type="molecule type" value="Genomic_DNA"/>
</dbReference>
<feature type="compositionally biased region" description="Low complexity" evidence="1">
    <location>
        <begin position="61"/>
        <end position="86"/>
    </location>
</feature>
<evidence type="ECO:0000256" key="1">
    <source>
        <dbReference type="SAM" id="MobiDB-lite"/>
    </source>
</evidence>
<dbReference type="RefSeq" id="WP_114593041.1">
    <property type="nucleotide sequence ID" value="NZ_CAXIBR010000001.1"/>
</dbReference>
<evidence type="ECO:0000313" key="3">
    <source>
        <dbReference type="EMBL" id="AXV08739.1"/>
    </source>
</evidence>
<evidence type="ECO:0000313" key="4">
    <source>
        <dbReference type="Proteomes" id="UP000264006"/>
    </source>
</evidence>
<reference evidence="3 4" key="1">
    <citation type="submission" date="2018-09" db="EMBL/GenBank/DDBJ databases">
        <title>Complete genome sequence of Euzebya sp. DY32-46 isolated from seawater of Pacific Ocean.</title>
        <authorList>
            <person name="Xu L."/>
            <person name="Wu Y.-H."/>
            <person name="Xu X.-W."/>
        </authorList>
    </citation>
    <scope>NUCLEOTIDE SEQUENCE [LARGE SCALE GENOMIC DNA]</scope>
    <source>
        <strain evidence="3 4">DY32-46</strain>
    </source>
</reference>
<dbReference type="KEGG" id="euz:DVS28_a4072"/>
<accession>A0A346Y2P2</accession>
<protein>
    <recommendedName>
        <fullName evidence="2">LytR/CpsA/Psr regulator C-terminal domain-containing protein</fullName>
    </recommendedName>
</protein>
<sequence>MNTFIRLIALNTARLVFVGALLLALYAGLTWALSPEERPDAASIAAAQAELDASESELAEPSETPTPVETAAAPLEPTEVPTTESPEQLIAAAKPPGETTVQVLDAGGGGARVDQAEAVLEQLGYNVVARSPSSRDVVETTVYYTADNIAEAEGLRAREPRFRVVEANRGLSEGVDIHVLVGTEF</sequence>
<organism evidence="3 4">
    <name type="scientific">Euzebya pacifica</name>
    <dbReference type="NCBI Taxonomy" id="1608957"/>
    <lineage>
        <taxon>Bacteria</taxon>
        <taxon>Bacillati</taxon>
        <taxon>Actinomycetota</taxon>
        <taxon>Nitriliruptoria</taxon>
        <taxon>Euzebyales</taxon>
    </lineage>
</organism>
<gene>
    <name evidence="3" type="ORF">DVS28_a4072</name>
</gene>
<dbReference type="OrthoDB" id="9834439at2"/>
<proteinExistence type="predicted"/>
<dbReference type="Proteomes" id="UP000264006">
    <property type="component" value="Chromosome"/>
</dbReference>
<dbReference type="InterPro" id="IPR027381">
    <property type="entry name" value="LytR/CpsA/Psr_C"/>
</dbReference>
<keyword evidence="4" id="KW-1185">Reference proteome</keyword>